<sequence>MISVKLDLDSGSLAALSRGLSVALLGRAAKRAVRKTALWVRTQMLRRMGDDGIRRKLIVHRVRLYDKSWREDGGGGLAVKVWFGVDAINADTLGKPVRSGKGYRVKSWRFESAFVPTRNPRYAGKLYQRTTASRLPIQRAKVEIDEMANDAFALITDRIPGRLHELMLQELNYEWHKLAGRAR</sequence>
<organism evidence="1 2">
    <name type="scientific">Laribacter hongkongensis</name>
    <dbReference type="NCBI Taxonomy" id="168471"/>
    <lineage>
        <taxon>Bacteria</taxon>
        <taxon>Pseudomonadati</taxon>
        <taxon>Pseudomonadota</taxon>
        <taxon>Betaproteobacteria</taxon>
        <taxon>Neisseriales</taxon>
        <taxon>Aquaspirillaceae</taxon>
        <taxon>Laribacter</taxon>
    </lineage>
</organism>
<evidence type="ECO:0008006" key="3">
    <source>
        <dbReference type="Google" id="ProtNLM"/>
    </source>
</evidence>
<protein>
    <recommendedName>
        <fullName evidence="3">Phage tail protein</fullName>
    </recommendedName>
</protein>
<dbReference type="AlphaFoldDB" id="A0ABD4SUM9"/>
<comment type="caution">
    <text evidence="1">The sequence shown here is derived from an EMBL/GenBank/DDBJ whole genome shotgun (WGS) entry which is preliminary data.</text>
</comment>
<evidence type="ECO:0000313" key="1">
    <source>
        <dbReference type="EMBL" id="MCG9026717.1"/>
    </source>
</evidence>
<dbReference type="RefSeq" id="WP_239894299.1">
    <property type="nucleotide sequence ID" value="NZ_JAJAXM010000025.1"/>
</dbReference>
<dbReference type="EMBL" id="JAJAXM010000025">
    <property type="protein sequence ID" value="MCG9026717.1"/>
    <property type="molecule type" value="Genomic_DNA"/>
</dbReference>
<evidence type="ECO:0000313" key="2">
    <source>
        <dbReference type="Proteomes" id="UP001200247"/>
    </source>
</evidence>
<accession>A0ABD4SUM9</accession>
<proteinExistence type="predicted"/>
<dbReference type="Proteomes" id="UP001200247">
    <property type="component" value="Unassembled WGS sequence"/>
</dbReference>
<gene>
    <name evidence="1" type="ORF">LH440_12555</name>
</gene>
<name>A0ABD4SUM9_9NEIS</name>
<reference evidence="1 2" key="1">
    <citation type="submission" date="2021-10" db="EMBL/GenBank/DDBJ databases">
        <title>Whole-genome sequencing analysis of Laribacter hongkongensis: virulence gene profiles, carbohydrate-active enzyme prediction, and antimicrobial resistance characterization.</title>
        <authorList>
            <person name="Yuan P."/>
            <person name="Zhan Y."/>
            <person name="Chen D."/>
        </authorList>
    </citation>
    <scope>NUCLEOTIDE SEQUENCE [LARGE SCALE GENOMIC DNA]</scope>
    <source>
        <strain evidence="1 2">W67</strain>
    </source>
</reference>